<feature type="compositionally biased region" description="Polar residues" evidence="2">
    <location>
        <begin position="109"/>
        <end position="119"/>
    </location>
</feature>
<proteinExistence type="inferred from homology"/>
<evidence type="ECO:0000256" key="2">
    <source>
        <dbReference type="SAM" id="MobiDB-lite"/>
    </source>
</evidence>
<name>A0A8C4T6W3_ERPCA</name>
<sequence length="135" mass="15794">MSGATRQEVLGLYRKVLRIARRWQSQSGLDKDSDVEKKYICQEARNLFKQNRNITDPQLIKNCIEECNARIEIGLHYKIPYPRPTHLPPMGLATQSGRRLHRQVELRKQQNPSTCTLTMNRDEGHRGVSSRWKRP</sequence>
<feature type="region of interest" description="Disordered" evidence="2">
    <location>
        <begin position="105"/>
        <end position="135"/>
    </location>
</feature>
<dbReference type="Ensembl" id="ENSECRT00000027048.1">
    <property type="protein sequence ID" value="ENSECRP00000026495.1"/>
    <property type="gene ID" value="ENSECRG00000017907.1"/>
</dbReference>
<evidence type="ECO:0000259" key="3">
    <source>
        <dbReference type="Pfam" id="PF05347"/>
    </source>
</evidence>
<evidence type="ECO:0000256" key="1">
    <source>
        <dbReference type="ARBA" id="ARBA00009508"/>
    </source>
</evidence>
<accession>A0A8C4T6W3</accession>
<evidence type="ECO:0000313" key="4">
    <source>
        <dbReference type="Ensembl" id="ENSECRP00000026495.1"/>
    </source>
</evidence>
<protein>
    <submittedName>
        <fullName evidence="4">LYR motif containing 1</fullName>
    </submittedName>
</protein>
<dbReference type="GO" id="GO:0005739">
    <property type="term" value="C:mitochondrion"/>
    <property type="evidence" value="ECO:0007669"/>
    <property type="project" value="TreeGrafter"/>
</dbReference>
<feature type="domain" description="Complex 1 LYR protein" evidence="3">
    <location>
        <begin position="7"/>
        <end position="71"/>
    </location>
</feature>
<organism evidence="4 5">
    <name type="scientific">Erpetoichthys calabaricus</name>
    <name type="common">Rope fish</name>
    <name type="synonym">Calamoichthys calabaricus</name>
    <dbReference type="NCBI Taxonomy" id="27687"/>
    <lineage>
        <taxon>Eukaryota</taxon>
        <taxon>Metazoa</taxon>
        <taxon>Chordata</taxon>
        <taxon>Craniata</taxon>
        <taxon>Vertebrata</taxon>
        <taxon>Euteleostomi</taxon>
        <taxon>Actinopterygii</taxon>
        <taxon>Polypteriformes</taxon>
        <taxon>Polypteridae</taxon>
        <taxon>Erpetoichthys</taxon>
    </lineage>
</organism>
<dbReference type="InterPro" id="IPR045294">
    <property type="entry name" value="Complex1_LYR_LYRM1"/>
</dbReference>
<dbReference type="InterPro" id="IPR040330">
    <property type="entry name" value="LYRM1"/>
</dbReference>
<gene>
    <name evidence="4" type="primary">LYRM1</name>
    <name evidence="4" type="synonym">lyrm1</name>
</gene>
<dbReference type="PANTHER" id="PTHR14273">
    <property type="entry name" value="LYR MOTIF-CONTAINING PROTEIN 1"/>
    <property type="match status" value="1"/>
</dbReference>
<dbReference type="CDD" id="cd20261">
    <property type="entry name" value="Complex1_LYR_LYRM1"/>
    <property type="match status" value="1"/>
</dbReference>
<reference evidence="4" key="1">
    <citation type="submission" date="2021-06" db="EMBL/GenBank/DDBJ databases">
        <authorList>
            <consortium name="Wellcome Sanger Institute Data Sharing"/>
        </authorList>
    </citation>
    <scope>NUCLEOTIDE SEQUENCE [LARGE SCALE GENOMIC DNA]</scope>
</reference>
<dbReference type="AlphaFoldDB" id="A0A8C4T6W3"/>
<comment type="similarity">
    <text evidence="1">Belongs to the complex I LYR family.</text>
</comment>
<dbReference type="PANTHER" id="PTHR14273:SF0">
    <property type="entry name" value="LYR MOTIF-CONTAINING PROTEIN 1"/>
    <property type="match status" value="1"/>
</dbReference>
<dbReference type="InterPro" id="IPR008011">
    <property type="entry name" value="Complex1_LYR_dom"/>
</dbReference>
<dbReference type="GeneTree" id="ENSGT00390000006695"/>
<dbReference type="Pfam" id="PF05347">
    <property type="entry name" value="Complex1_LYR"/>
    <property type="match status" value="1"/>
</dbReference>
<reference evidence="4" key="3">
    <citation type="submission" date="2025-09" db="UniProtKB">
        <authorList>
            <consortium name="Ensembl"/>
        </authorList>
    </citation>
    <scope>IDENTIFICATION</scope>
</reference>
<dbReference type="Proteomes" id="UP000694620">
    <property type="component" value="Chromosome 11"/>
</dbReference>
<evidence type="ECO:0000313" key="5">
    <source>
        <dbReference type="Proteomes" id="UP000694620"/>
    </source>
</evidence>
<reference evidence="4" key="2">
    <citation type="submission" date="2025-08" db="UniProtKB">
        <authorList>
            <consortium name="Ensembl"/>
        </authorList>
    </citation>
    <scope>IDENTIFICATION</scope>
</reference>
<keyword evidence="5" id="KW-1185">Reference proteome</keyword>